<dbReference type="Pfam" id="PF00069">
    <property type="entry name" value="Pkinase"/>
    <property type="match status" value="1"/>
</dbReference>
<dbReference type="EMBL" id="AP026560">
    <property type="protein sequence ID" value="BDP40308.1"/>
    <property type="molecule type" value="Genomic_DNA"/>
</dbReference>
<dbReference type="RefSeq" id="WP_264776178.1">
    <property type="nucleotide sequence ID" value="NZ_AP026560.1"/>
</dbReference>
<dbReference type="CDD" id="cd14014">
    <property type="entry name" value="STKc_PknB_like"/>
    <property type="match status" value="1"/>
</dbReference>
<keyword evidence="1" id="KW-0547">Nucleotide-binding</keyword>
<dbReference type="SUPFAM" id="SSF56112">
    <property type="entry name" value="Protein kinase-like (PK-like)"/>
    <property type="match status" value="1"/>
</dbReference>
<reference evidence="4" key="1">
    <citation type="submission" date="2022-07" db="EMBL/GenBank/DDBJ databases">
        <title>Complete Genome Sequence of the Radioresistant Bacterium Deinococcus aetherius ST0316, Isolated from the Air Dust collected in Lower Stratosphere above Japan.</title>
        <authorList>
            <person name="Satoh K."/>
            <person name="Hagiwara K."/>
            <person name="Katsumata K."/>
            <person name="Kubo A."/>
            <person name="Yokobori S."/>
            <person name="Yamagishi A."/>
            <person name="Oono Y."/>
            <person name="Narumi I."/>
        </authorList>
    </citation>
    <scope>NUCLEOTIDE SEQUENCE</scope>
    <source>
        <strain evidence="4">ST0316</strain>
    </source>
</reference>
<keyword evidence="4" id="KW-0808">Transferase</keyword>
<dbReference type="PANTHER" id="PTHR44329">
    <property type="entry name" value="SERINE/THREONINE-PROTEIN KINASE TNNI3K-RELATED"/>
    <property type="match status" value="1"/>
</dbReference>
<evidence type="ECO:0000313" key="5">
    <source>
        <dbReference type="Proteomes" id="UP001064971"/>
    </source>
</evidence>
<keyword evidence="5" id="KW-1185">Reference proteome</keyword>
<evidence type="ECO:0000256" key="1">
    <source>
        <dbReference type="PROSITE-ProRule" id="PRU10141"/>
    </source>
</evidence>
<dbReference type="InterPro" id="IPR051681">
    <property type="entry name" value="Ser/Thr_Kinases-Pseudokinases"/>
</dbReference>
<dbReference type="InterPro" id="IPR000719">
    <property type="entry name" value="Prot_kinase_dom"/>
</dbReference>
<accession>A0ABM8A9H7</accession>
<proteinExistence type="predicted"/>
<dbReference type="GO" id="GO:0004674">
    <property type="term" value="F:protein serine/threonine kinase activity"/>
    <property type="evidence" value="ECO:0007669"/>
    <property type="project" value="UniProtKB-KW"/>
</dbReference>
<gene>
    <name evidence="4" type="ORF">DAETH_02770</name>
</gene>
<sequence length="318" mass="34200">MTSDRSIPGYTLLHLLGRGDTSLVYLARNSQDREVALKVPHERTLAGREAAERFGNEVRLTLQVRHPQIVRGFAGTPFGPQAFLAVQYFPEGSLCDVLKRLAPCSLPLDAALRVLADVASALTYLHGLGAVHQDVKRQNVYVQEGRAALGDLGSAYFTAQGGRASGSPYYMAPEVYRGESAGGASDVYSFGVLAYELLGGRRPFAGDSYEELMAAHLNRFAPPLLSLRPELPPAVARLGELALAKRPADRPTAADIHRALLAALGENLAEEDTAALGTADSTPVRQVGRHVPTPLVTAKPTGPETGDAGRWNPFRRRK</sequence>
<feature type="domain" description="Protein kinase" evidence="3">
    <location>
        <begin position="10"/>
        <end position="260"/>
    </location>
</feature>
<evidence type="ECO:0000256" key="2">
    <source>
        <dbReference type="SAM" id="MobiDB-lite"/>
    </source>
</evidence>
<evidence type="ECO:0000259" key="3">
    <source>
        <dbReference type="PROSITE" id="PS50011"/>
    </source>
</evidence>
<keyword evidence="4" id="KW-0723">Serine/threonine-protein kinase</keyword>
<dbReference type="InterPro" id="IPR011009">
    <property type="entry name" value="Kinase-like_dom_sf"/>
</dbReference>
<keyword evidence="1" id="KW-0067">ATP-binding</keyword>
<dbReference type="Gene3D" id="1.10.510.10">
    <property type="entry name" value="Transferase(Phosphotransferase) domain 1"/>
    <property type="match status" value="1"/>
</dbReference>
<dbReference type="PROSITE" id="PS50011">
    <property type="entry name" value="PROTEIN_KINASE_DOM"/>
    <property type="match status" value="1"/>
</dbReference>
<dbReference type="InterPro" id="IPR017441">
    <property type="entry name" value="Protein_kinase_ATP_BS"/>
</dbReference>
<name>A0ABM8A9H7_9DEIO</name>
<feature type="region of interest" description="Disordered" evidence="2">
    <location>
        <begin position="293"/>
        <end position="318"/>
    </location>
</feature>
<feature type="binding site" evidence="1">
    <location>
        <position position="38"/>
    </location>
    <ligand>
        <name>ATP</name>
        <dbReference type="ChEBI" id="CHEBI:30616"/>
    </ligand>
</feature>
<dbReference type="PROSITE" id="PS00107">
    <property type="entry name" value="PROTEIN_KINASE_ATP"/>
    <property type="match status" value="1"/>
</dbReference>
<dbReference type="SMART" id="SM00220">
    <property type="entry name" value="S_TKc"/>
    <property type="match status" value="1"/>
</dbReference>
<keyword evidence="4" id="KW-0418">Kinase</keyword>
<evidence type="ECO:0000313" key="4">
    <source>
        <dbReference type="EMBL" id="BDP40308.1"/>
    </source>
</evidence>
<protein>
    <submittedName>
        <fullName evidence="4">Serine/threonine protein kinase</fullName>
    </submittedName>
</protein>
<dbReference type="Gene3D" id="3.30.200.20">
    <property type="entry name" value="Phosphorylase Kinase, domain 1"/>
    <property type="match status" value="1"/>
</dbReference>
<organism evidence="4 5">
    <name type="scientific">Deinococcus aetherius</name>
    <dbReference type="NCBI Taxonomy" id="200252"/>
    <lineage>
        <taxon>Bacteria</taxon>
        <taxon>Thermotogati</taxon>
        <taxon>Deinococcota</taxon>
        <taxon>Deinococci</taxon>
        <taxon>Deinococcales</taxon>
        <taxon>Deinococcaceae</taxon>
        <taxon>Deinococcus</taxon>
    </lineage>
</organism>
<dbReference type="Proteomes" id="UP001064971">
    <property type="component" value="Chromosome"/>
</dbReference>